<name>T1GGV6_MEGSC</name>
<dbReference type="AlphaFoldDB" id="T1GGV6"/>
<reference evidence="1" key="2">
    <citation type="submission" date="2015-06" db="UniProtKB">
        <authorList>
            <consortium name="EnsemblMetazoa"/>
        </authorList>
    </citation>
    <scope>IDENTIFICATION</scope>
</reference>
<proteinExistence type="predicted"/>
<evidence type="ECO:0000313" key="1">
    <source>
        <dbReference type="EnsemblMetazoa" id="MESCA002637-PA"/>
    </source>
</evidence>
<reference evidence="2" key="1">
    <citation type="submission" date="2013-02" db="EMBL/GenBank/DDBJ databases">
        <authorList>
            <person name="Hughes D."/>
        </authorList>
    </citation>
    <scope>NUCLEOTIDE SEQUENCE</scope>
    <source>
        <strain>Durham</strain>
        <strain evidence="2">NC isolate 2 -- Noor lab</strain>
    </source>
</reference>
<organism evidence="1 2">
    <name type="scientific">Megaselia scalaris</name>
    <name type="common">Humpbacked fly</name>
    <name type="synonym">Phora scalaris</name>
    <dbReference type="NCBI Taxonomy" id="36166"/>
    <lineage>
        <taxon>Eukaryota</taxon>
        <taxon>Metazoa</taxon>
        <taxon>Ecdysozoa</taxon>
        <taxon>Arthropoda</taxon>
        <taxon>Hexapoda</taxon>
        <taxon>Insecta</taxon>
        <taxon>Pterygota</taxon>
        <taxon>Neoptera</taxon>
        <taxon>Endopterygota</taxon>
        <taxon>Diptera</taxon>
        <taxon>Brachycera</taxon>
        <taxon>Muscomorpha</taxon>
        <taxon>Platypezoidea</taxon>
        <taxon>Phoridae</taxon>
        <taxon>Megaseliini</taxon>
        <taxon>Megaselia</taxon>
    </lineage>
</organism>
<dbReference type="EMBL" id="CAQQ02389867">
    <property type="status" value="NOT_ANNOTATED_CDS"/>
    <property type="molecule type" value="Genomic_DNA"/>
</dbReference>
<accession>T1GGV6</accession>
<sequence length="86" mass="9138">MAAAGINCTPVGEMAVVVVISELVYNYTTTMSCIGSTGRAFRGACTRKYAGDKAIVSGESLTCVNSLRFLKLTELKHFIPAKNTST</sequence>
<dbReference type="EnsemblMetazoa" id="MESCA002637-RA">
    <property type="protein sequence ID" value="MESCA002637-PA"/>
    <property type="gene ID" value="MESCA002637"/>
</dbReference>
<dbReference type="Proteomes" id="UP000015102">
    <property type="component" value="Unassembled WGS sequence"/>
</dbReference>
<evidence type="ECO:0000313" key="2">
    <source>
        <dbReference type="Proteomes" id="UP000015102"/>
    </source>
</evidence>
<protein>
    <submittedName>
        <fullName evidence="1">Uncharacterized protein</fullName>
    </submittedName>
</protein>
<dbReference type="HOGENOM" id="CLU_2500471_0_0_1"/>
<keyword evidence="2" id="KW-1185">Reference proteome</keyword>